<proteinExistence type="predicted"/>
<sequence length="68" mass="7675">MYALWNVDEGSARPHGSIERCELVIAYRDYSAEVLLEDILVLAKCGVGIQEEHTLGFEVLANRVIHNF</sequence>
<accession>A0A6J6CI78</accession>
<reference evidence="1" key="1">
    <citation type="submission" date="2020-05" db="EMBL/GenBank/DDBJ databases">
        <authorList>
            <person name="Chiriac C."/>
            <person name="Salcher M."/>
            <person name="Ghai R."/>
            <person name="Kavagutti S V."/>
        </authorList>
    </citation>
    <scope>NUCLEOTIDE SEQUENCE</scope>
</reference>
<dbReference type="EMBL" id="CAEZSV010000060">
    <property type="protein sequence ID" value="CAB4551101.1"/>
    <property type="molecule type" value="Genomic_DNA"/>
</dbReference>
<protein>
    <submittedName>
        <fullName evidence="1">Unannotated protein</fullName>
    </submittedName>
</protein>
<organism evidence="1">
    <name type="scientific">freshwater metagenome</name>
    <dbReference type="NCBI Taxonomy" id="449393"/>
    <lineage>
        <taxon>unclassified sequences</taxon>
        <taxon>metagenomes</taxon>
        <taxon>ecological metagenomes</taxon>
    </lineage>
</organism>
<gene>
    <name evidence="1" type="ORF">UFOPK1506_00449</name>
</gene>
<dbReference type="AntiFam" id="ANF00235">
    <property type="entry name" value="Shadow ORF (opposite ycf24)"/>
</dbReference>
<evidence type="ECO:0000313" key="1">
    <source>
        <dbReference type="EMBL" id="CAB4551101.1"/>
    </source>
</evidence>
<dbReference type="AlphaFoldDB" id="A0A6J6CI78"/>
<name>A0A6J6CI78_9ZZZZ</name>